<feature type="region of interest" description="Disordered" evidence="6">
    <location>
        <begin position="19"/>
        <end position="42"/>
    </location>
</feature>
<dbReference type="GO" id="GO:0005634">
    <property type="term" value="C:nucleus"/>
    <property type="evidence" value="ECO:0007669"/>
    <property type="project" value="UniProtKB-SubCell"/>
</dbReference>
<reference evidence="8 9" key="1">
    <citation type="submission" date="2023-08" db="EMBL/GenBank/DDBJ databases">
        <title>Black Yeasts Isolated from many extreme environments.</title>
        <authorList>
            <person name="Coleine C."/>
            <person name="Stajich J.E."/>
            <person name="Selbmann L."/>
        </authorList>
    </citation>
    <scope>NUCLEOTIDE SEQUENCE [LARGE SCALE GENOMIC DNA]</scope>
    <source>
        <strain evidence="8 9">CCFEE 5792</strain>
    </source>
</reference>
<dbReference type="GO" id="GO:0006351">
    <property type="term" value="P:DNA-templated transcription"/>
    <property type="evidence" value="ECO:0007669"/>
    <property type="project" value="InterPro"/>
</dbReference>
<dbReference type="EMBL" id="JAVRRD010000050">
    <property type="protein sequence ID" value="KAK5044432.1"/>
    <property type="molecule type" value="Genomic_DNA"/>
</dbReference>
<sequence length="519" mass="58357">MQLVTGDRRLQELEQELEKRNSLNRTANETRPSILPSPVPQFTTDDLPPSVAPFEVQKPIFHPRQVGDVILTAVAIEEILQHYFTVFHPSFLVTADQDQFLKTWDQNEFLLWTIVAIASKSTDAYPHFHAALQPHVRRLASDIYSLDNDPLRNVQALLLLCWWPFTFAATKDDPSWAYCALAVHIALKHGFHRPGRHSDYVYNSMLDAHQMQMYDRTWAGCGIIDQSDYSRLSSHLGIPATVRLRAVASKILPSVIGQLHRVACHAYQICQSIGDCDEGSTGLLPNAMSIIPTLESHLNVLDGDLCDISEPIVDIALLRTKLQLYSFVFIADGVTSVASVEISVILAKASTVAVGLIHIATTRILHRPWPAMVKMSVFFAANFLLFLSTLPGQDNQLVVRNAINESWRTLQSQSEFENDSCSRWSQIILYLSQIYSEKPSSHQPVPSVKSRMSSNITWENVWRARTRFSEQLRGSKPSDYTLAAALENAASLDVVDLTFDPQFLHGFDAEEASNWFAEI</sequence>
<dbReference type="PANTHER" id="PTHR31845:SF21">
    <property type="entry name" value="REGULATORY PROTEIN LEU3"/>
    <property type="match status" value="1"/>
</dbReference>
<dbReference type="GeneID" id="89979400"/>
<dbReference type="Proteomes" id="UP001358417">
    <property type="component" value="Unassembled WGS sequence"/>
</dbReference>
<accession>A0AAV9MSQ9</accession>
<comment type="subcellular location">
    <subcellularLocation>
        <location evidence="1">Nucleus</location>
    </subcellularLocation>
</comment>
<evidence type="ECO:0000256" key="1">
    <source>
        <dbReference type="ARBA" id="ARBA00004123"/>
    </source>
</evidence>
<keyword evidence="2" id="KW-0805">Transcription regulation</keyword>
<dbReference type="PANTHER" id="PTHR31845">
    <property type="entry name" value="FINGER DOMAIN PROTEIN, PUTATIVE-RELATED"/>
    <property type="match status" value="1"/>
</dbReference>
<evidence type="ECO:0000256" key="5">
    <source>
        <dbReference type="ARBA" id="ARBA00023242"/>
    </source>
</evidence>
<evidence type="ECO:0000256" key="6">
    <source>
        <dbReference type="SAM" id="MobiDB-lite"/>
    </source>
</evidence>
<organism evidence="8 9">
    <name type="scientific">Exophiala bonariae</name>
    <dbReference type="NCBI Taxonomy" id="1690606"/>
    <lineage>
        <taxon>Eukaryota</taxon>
        <taxon>Fungi</taxon>
        <taxon>Dikarya</taxon>
        <taxon>Ascomycota</taxon>
        <taxon>Pezizomycotina</taxon>
        <taxon>Eurotiomycetes</taxon>
        <taxon>Chaetothyriomycetidae</taxon>
        <taxon>Chaetothyriales</taxon>
        <taxon>Herpotrichiellaceae</taxon>
        <taxon>Exophiala</taxon>
    </lineage>
</organism>
<dbReference type="RefSeq" id="XP_064700095.1">
    <property type="nucleotide sequence ID" value="XM_064854779.1"/>
</dbReference>
<keyword evidence="5" id="KW-0539">Nucleus</keyword>
<dbReference type="InterPro" id="IPR007219">
    <property type="entry name" value="XnlR_reg_dom"/>
</dbReference>
<dbReference type="AlphaFoldDB" id="A0AAV9MSQ9"/>
<evidence type="ECO:0000259" key="7">
    <source>
        <dbReference type="Pfam" id="PF04082"/>
    </source>
</evidence>
<proteinExistence type="predicted"/>
<dbReference type="CDD" id="cd12148">
    <property type="entry name" value="fungal_TF_MHR"/>
    <property type="match status" value="1"/>
</dbReference>
<evidence type="ECO:0000313" key="9">
    <source>
        <dbReference type="Proteomes" id="UP001358417"/>
    </source>
</evidence>
<dbReference type="InterPro" id="IPR051089">
    <property type="entry name" value="prtT"/>
</dbReference>
<feature type="domain" description="Xylanolytic transcriptional activator regulatory" evidence="7">
    <location>
        <begin position="80"/>
        <end position="225"/>
    </location>
</feature>
<dbReference type="Pfam" id="PF04082">
    <property type="entry name" value="Fungal_trans"/>
    <property type="match status" value="1"/>
</dbReference>
<protein>
    <recommendedName>
        <fullName evidence="7">Xylanolytic transcriptional activator regulatory domain-containing protein</fullName>
    </recommendedName>
</protein>
<comment type="caution">
    <text evidence="8">The sequence shown here is derived from an EMBL/GenBank/DDBJ whole genome shotgun (WGS) entry which is preliminary data.</text>
</comment>
<keyword evidence="4" id="KW-0804">Transcription</keyword>
<dbReference type="GO" id="GO:0000981">
    <property type="term" value="F:DNA-binding transcription factor activity, RNA polymerase II-specific"/>
    <property type="evidence" value="ECO:0007669"/>
    <property type="project" value="TreeGrafter"/>
</dbReference>
<dbReference type="GO" id="GO:0008270">
    <property type="term" value="F:zinc ion binding"/>
    <property type="evidence" value="ECO:0007669"/>
    <property type="project" value="InterPro"/>
</dbReference>
<evidence type="ECO:0000256" key="3">
    <source>
        <dbReference type="ARBA" id="ARBA00023125"/>
    </source>
</evidence>
<evidence type="ECO:0000313" key="8">
    <source>
        <dbReference type="EMBL" id="KAK5044432.1"/>
    </source>
</evidence>
<name>A0AAV9MSQ9_9EURO</name>
<keyword evidence="9" id="KW-1185">Reference proteome</keyword>
<dbReference type="GO" id="GO:0000976">
    <property type="term" value="F:transcription cis-regulatory region binding"/>
    <property type="evidence" value="ECO:0007669"/>
    <property type="project" value="TreeGrafter"/>
</dbReference>
<evidence type="ECO:0000256" key="2">
    <source>
        <dbReference type="ARBA" id="ARBA00023015"/>
    </source>
</evidence>
<keyword evidence="3" id="KW-0238">DNA-binding</keyword>
<gene>
    <name evidence="8" type="ORF">LTR84_011246</name>
</gene>
<evidence type="ECO:0000256" key="4">
    <source>
        <dbReference type="ARBA" id="ARBA00023163"/>
    </source>
</evidence>